<evidence type="ECO:0000256" key="1">
    <source>
        <dbReference type="ARBA" id="ARBA00022448"/>
    </source>
</evidence>
<accession>A0ABY7VXD9</accession>
<feature type="domain" description="4Fe-4S ferredoxin-type" evidence="7">
    <location>
        <begin position="48"/>
        <end position="78"/>
    </location>
</feature>
<dbReference type="InterPro" id="IPR017896">
    <property type="entry name" value="4Fe4S_Fe-S-bd"/>
</dbReference>
<dbReference type="EMBL" id="CP117812">
    <property type="protein sequence ID" value="WDE97870.1"/>
    <property type="molecule type" value="Genomic_DNA"/>
</dbReference>
<keyword evidence="5" id="KW-0408">Iron</keyword>
<evidence type="ECO:0000256" key="3">
    <source>
        <dbReference type="ARBA" id="ARBA00022723"/>
    </source>
</evidence>
<evidence type="ECO:0000256" key="4">
    <source>
        <dbReference type="ARBA" id="ARBA00022982"/>
    </source>
</evidence>
<dbReference type="Proteomes" id="UP001214250">
    <property type="component" value="Chromosome 2"/>
</dbReference>
<keyword evidence="4" id="KW-0249">Electron transport</keyword>
<name>A0ABY7VXD9_9BACT</name>
<dbReference type="RefSeq" id="WP_274152521.1">
    <property type="nucleotide sequence ID" value="NZ_CP117812.1"/>
</dbReference>
<dbReference type="PROSITE" id="PS51379">
    <property type="entry name" value="4FE4S_FER_2"/>
    <property type="match status" value="2"/>
</dbReference>
<protein>
    <submittedName>
        <fullName evidence="8">4Fe-4S dicluster domain-containing protein</fullName>
    </submittedName>
</protein>
<evidence type="ECO:0000259" key="7">
    <source>
        <dbReference type="PROSITE" id="PS51379"/>
    </source>
</evidence>
<keyword evidence="9" id="KW-1185">Reference proteome</keyword>
<evidence type="ECO:0000256" key="5">
    <source>
        <dbReference type="ARBA" id="ARBA00023004"/>
    </source>
</evidence>
<dbReference type="Gene3D" id="3.30.70.20">
    <property type="match status" value="1"/>
</dbReference>
<gene>
    <name evidence="8" type="ORF">PQO03_18760</name>
</gene>
<reference evidence="8 9" key="1">
    <citation type="submission" date="2023-02" db="EMBL/GenBank/DDBJ databases">
        <title>Genome sequence of Lentisphaera profundi SAORIC-696.</title>
        <authorList>
            <person name="Kim e."/>
            <person name="Cho J.-C."/>
            <person name="Choi A."/>
            <person name="Kang I."/>
        </authorList>
    </citation>
    <scope>NUCLEOTIDE SEQUENCE [LARGE SCALE GENOMIC DNA]</scope>
    <source>
        <strain evidence="8 9">SAORIC-696</strain>
    </source>
</reference>
<dbReference type="SUPFAM" id="SSF54862">
    <property type="entry name" value="4Fe-4S ferredoxins"/>
    <property type="match status" value="1"/>
</dbReference>
<dbReference type="PANTHER" id="PTHR42859:SF10">
    <property type="entry name" value="DIMETHYLSULFOXIDE REDUCTASE CHAIN B"/>
    <property type="match status" value="1"/>
</dbReference>
<keyword evidence="1" id="KW-0813">Transport</keyword>
<keyword evidence="6" id="KW-0411">Iron-sulfur</keyword>
<dbReference type="Pfam" id="PF12838">
    <property type="entry name" value="Fer4_7"/>
    <property type="match status" value="1"/>
</dbReference>
<evidence type="ECO:0000256" key="6">
    <source>
        <dbReference type="ARBA" id="ARBA00023014"/>
    </source>
</evidence>
<proteinExistence type="predicted"/>
<keyword evidence="3" id="KW-0479">Metal-binding</keyword>
<evidence type="ECO:0000313" key="8">
    <source>
        <dbReference type="EMBL" id="WDE97870.1"/>
    </source>
</evidence>
<dbReference type="InterPro" id="IPR050294">
    <property type="entry name" value="RnfB_subfamily"/>
</dbReference>
<dbReference type="PROSITE" id="PS00198">
    <property type="entry name" value="4FE4S_FER_1"/>
    <property type="match status" value="1"/>
</dbReference>
<sequence>MENRRSLFRGFKNFGSLMRDVVHEHKEIKKEENKNPQAPAEFFRPPGALPENDFLNKCTQCNDCMEACTPGAIYKHFDPSSKANLTPIIAQEVIPCELCVDTPCVTACQEGALVLNEGEAPIVGKAQIYIDHCYSWNGEDPECSACSDACPLPEKAIQADSQGRMRVKSSLCNGCGLCTHVCPEYHNAIKIVPLTEERTTPQ</sequence>
<organism evidence="8 9">
    <name type="scientific">Lentisphaera profundi</name>
    <dbReference type="NCBI Taxonomy" id="1658616"/>
    <lineage>
        <taxon>Bacteria</taxon>
        <taxon>Pseudomonadati</taxon>
        <taxon>Lentisphaerota</taxon>
        <taxon>Lentisphaeria</taxon>
        <taxon>Lentisphaerales</taxon>
        <taxon>Lentisphaeraceae</taxon>
        <taxon>Lentisphaera</taxon>
    </lineage>
</organism>
<keyword evidence="2" id="KW-0004">4Fe-4S</keyword>
<feature type="domain" description="4Fe-4S ferredoxin-type" evidence="7">
    <location>
        <begin position="163"/>
        <end position="194"/>
    </location>
</feature>
<evidence type="ECO:0000313" key="9">
    <source>
        <dbReference type="Proteomes" id="UP001214250"/>
    </source>
</evidence>
<dbReference type="InterPro" id="IPR017900">
    <property type="entry name" value="4Fe4S_Fe_S_CS"/>
</dbReference>
<dbReference type="CDD" id="cd16373">
    <property type="entry name" value="DMSOR_beta_like"/>
    <property type="match status" value="1"/>
</dbReference>
<evidence type="ECO:0000256" key="2">
    <source>
        <dbReference type="ARBA" id="ARBA00022485"/>
    </source>
</evidence>
<dbReference type="PANTHER" id="PTHR42859">
    <property type="entry name" value="OXIDOREDUCTASE"/>
    <property type="match status" value="1"/>
</dbReference>